<dbReference type="InterPro" id="IPR024344">
    <property type="entry name" value="MDMPI_metal-binding"/>
</dbReference>
<dbReference type="NCBIfam" id="TIGR03083">
    <property type="entry name" value="maleylpyruvate isomerase family mycothiol-dependent enzyme"/>
    <property type="match status" value="1"/>
</dbReference>
<evidence type="ECO:0000313" key="3">
    <source>
        <dbReference type="EMBL" id="EUA13835.1"/>
    </source>
</evidence>
<feature type="region of interest" description="Disordered" evidence="1">
    <location>
        <begin position="63"/>
        <end position="85"/>
    </location>
</feature>
<dbReference type="Pfam" id="PF11716">
    <property type="entry name" value="MDMPI_N"/>
    <property type="match status" value="1"/>
</dbReference>
<name>X7Z5E1_MYCXE</name>
<feature type="domain" description="Mycothiol-dependent maleylpyruvate isomerase metal-binding" evidence="2">
    <location>
        <begin position="19"/>
        <end position="79"/>
    </location>
</feature>
<evidence type="ECO:0000259" key="2">
    <source>
        <dbReference type="Pfam" id="PF11716"/>
    </source>
</evidence>
<proteinExistence type="predicted"/>
<dbReference type="InterPro" id="IPR034660">
    <property type="entry name" value="DinB/YfiT-like"/>
</dbReference>
<dbReference type="PATRIC" id="fig|1299334.3.peg.8723"/>
<sequence>MTRPLTQLDKSDVLPGLYAAWDAIDRLLDGLPESAWEAPTPLPGWGVRAVVSHLIGTESMLMGVATPPPTSTSPAWHTSATTSVR</sequence>
<comment type="caution">
    <text evidence="3">The sequence shown here is derived from an EMBL/GenBank/DDBJ whole genome shotgun (WGS) entry which is preliminary data.</text>
</comment>
<reference evidence="3" key="1">
    <citation type="submission" date="2014-01" db="EMBL/GenBank/DDBJ databases">
        <authorList>
            <person name="Brown-Elliot B."/>
            <person name="Wallace R."/>
            <person name="Lenaerts A."/>
            <person name="Ordway D."/>
            <person name="DeGroote M.A."/>
            <person name="Parker T."/>
            <person name="Sizemore C."/>
            <person name="Tallon L.J."/>
            <person name="Sadzewicz L.K."/>
            <person name="Sengamalay N."/>
            <person name="Fraser C.M."/>
            <person name="Hine E."/>
            <person name="Shefchek K.A."/>
            <person name="Das S.P."/>
            <person name="Tettelin H."/>
        </authorList>
    </citation>
    <scope>NUCLEOTIDE SEQUENCE [LARGE SCALE GENOMIC DNA]</scope>
    <source>
        <strain evidence="3">4042</strain>
    </source>
</reference>
<dbReference type="EMBL" id="JAOB01000081">
    <property type="protein sequence ID" value="EUA13835.1"/>
    <property type="molecule type" value="Genomic_DNA"/>
</dbReference>
<feature type="compositionally biased region" description="Low complexity" evidence="1">
    <location>
        <begin position="72"/>
        <end position="85"/>
    </location>
</feature>
<dbReference type="AlphaFoldDB" id="X7Z5E1"/>
<dbReference type="InterPro" id="IPR017517">
    <property type="entry name" value="Maleyloyr_isom"/>
</dbReference>
<dbReference type="Gene3D" id="1.20.120.450">
    <property type="entry name" value="dinb family like domain"/>
    <property type="match status" value="1"/>
</dbReference>
<gene>
    <name evidence="3" type="ORF">I553_6954</name>
</gene>
<dbReference type="GO" id="GO:0046872">
    <property type="term" value="F:metal ion binding"/>
    <property type="evidence" value="ECO:0007669"/>
    <property type="project" value="InterPro"/>
</dbReference>
<evidence type="ECO:0000256" key="1">
    <source>
        <dbReference type="SAM" id="MobiDB-lite"/>
    </source>
</evidence>
<accession>X7Z5E1</accession>
<dbReference type="SUPFAM" id="SSF109854">
    <property type="entry name" value="DinB/YfiT-like putative metalloenzymes"/>
    <property type="match status" value="1"/>
</dbReference>
<protein>
    <recommendedName>
        <fullName evidence="2">Mycothiol-dependent maleylpyruvate isomerase metal-binding domain-containing protein</fullName>
    </recommendedName>
</protein>
<organism evidence="3">
    <name type="scientific">Mycobacterium xenopi 4042</name>
    <dbReference type="NCBI Taxonomy" id="1299334"/>
    <lineage>
        <taxon>Bacteria</taxon>
        <taxon>Bacillati</taxon>
        <taxon>Actinomycetota</taxon>
        <taxon>Actinomycetes</taxon>
        <taxon>Mycobacteriales</taxon>
        <taxon>Mycobacteriaceae</taxon>
        <taxon>Mycobacterium</taxon>
    </lineage>
</organism>